<gene>
    <name evidence="8" type="ORF">MUK42_36155</name>
</gene>
<feature type="compositionally biased region" description="Low complexity" evidence="6">
    <location>
        <begin position="754"/>
        <end position="767"/>
    </location>
</feature>
<keyword evidence="9" id="KW-1185">Reference proteome</keyword>
<name>A0A9E7L7Y1_9LILI</name>
<evidence type="ECO:0000256" key="5">
    <source>
        <dbReference type="ARBA" id="ARBA00023591"/>
    </source>
</evidence>
<evidence type="ECO:0000256" key="4">
    <source>
        <dbReference type="ARBA" id="ARBA00022729"/>
    </source>
</evidence>
<dbReference type="InterPro" id="IPR006766">
    <property type="entry name" value="EXORDIUM-like"/>
</dbReference>
<dbReference type="Proteomes" id="UP001055439">
    <property type="component" value="Chromosome 8"/>
</dbReference>
<dbReference type="EMBL" id="CP097510">
    <property type="protein sequence ID" value="URE41270.1"/>
    <property type="molecule type" value="Genomic_DNA"/>
</dbReference>
<feature type="signal peptide" evidence="7">
    <location>
        <begin position="1"/>
        <end position="20"/>
    </location>
</feature>
<dbReference type="OrthoDB" id="2016249at2759"/>
<dbReference type="GO" id="GO:0048046">
    <property type="term" value="C:apoplast"/>
    <property type="evidence" value="ECO:0007669"/>
    <property type="project" value="UniProtKB-SubCell"/>
</dbReference>
<dbReference type="PANTHER" id="PTHR31279">
    <property type="entry name" value="PROTEIN EXORDIUM-LIKE 5"/>
    <property type="match status" value="1"/>
</dbReference>
<reference evidence="8" key="1">
    <citation type="submission" date="2022-05" db="EMBL/GenBank/DDBJ databases">
        <title>The Musa troglodytarum L. genome provides insights into the mechanism of non-climacteric behaviour and enrichment of carotenoids.</title>
        <authorList>
            <person name="Wang J."/>
        </authorList>
    </citation>
    <scope>NUCLEOTIDE SEQUENCE</scope>
    <source>
        <tissue evidence="8">Leaf</tissue>
    </source>
</reference>
<evidence type="ECO:0000256" key="2">
    <source>
        <dbReference type="ARBA" id="ARBA00022523"/>
    </source>
</evidence>
<comment type="similarity">
    <text evidence="5">Belongs to the EXORDIUM family.</text>
</comment>
<organism evidence="8 9">
    <name type="scientific">Musa troglodytarum</name>
    <name type="common">fe'i banana</name>
    <dbReference type="NCBI Taxonomy" id="320322"/>
    <lineage>
        <taxon>Eukaryota</taxon>
        <taxon>Viridiplantae</taxon>
        <taxon>Streptophyta</taxon>
        <taxon>Embryophyta</taxon>
        <taxon>Tracheophyta</taxon>
        <taxon>Spermatophyta</taxon>
        <taxon>Magnoliopsida</taxon>
        <taxon>Liliopsida</taxon>
        <taxon>Zingiberales</taxon>
        <taxon>Musaceae</taxon>
        <taxon>Musa</taxon>
    </lineage>
</organism>
<sequence length="767" mass="80361">MLPTLLILASLALPSSSSLAALSTTLHYHNGSLLSSPINIYTIWYGSFTAAHRAAISDFFASFRSSPSPQPTVSKWWSTVQQYKDYTGKPVSATVEVAAQTSDQAYSLGRSLTRSNIANLVRSSVAKGLLPLDAAGVYMVLTSSDVTVGQFCTSSCGFHSTVLMPAGKRVVMVHVGDPGTQCPGLCAWPYAAPEYGPPGPTLVAPNGVGVDGTVINIATVIAGAVTNPFRDGYYQGDRLAPLEVATACAGIFGEGAYPGNPGNLLIDEKSEASFNAFGAGGRRFLLPAIWEPISGKCKKRTRGTEEKRSYSGCCASDFGGLERRMQQPQFILQLQRVTGLIPDPLHPSAGERLVGEPVHLQDLIVPKVESAIHLLEAALHGIIPKLAARLAADEVGDEGPAMVAKARVVVLDHLLVAVNKDAPVTVEVVGALEVDLVSPPVTLGDKEVDHGGLVVGLEYGAVLEEGGEDLARLGTGLALGAHGRPDVEEVERPLAVAEEEAAGVEADPVAVVVDHLIPAVQNEVEGGVALPGELEGHIGEHGVAVHPPQELHLRMGEEERADQGQLGPEARHLGVEEGHVVEDLDAVDAAVVDLVLDGLEQVVVAHRVLAGLRGGSRHQEDARLSGAQKARPLRVAAEPVGALLVPIGDLGAQGVGHRRIAWRILLLFGAVGIGMLRLLLSEGAVGVMGMAVEEAADVVEVLLRGAEAAGADGTAEDNDGHDEAEQGQPPIAKRPMQLPHPPLPQAPPEHRHPLLLSLFSPSSSSSR</sequence>
<proteinExistence type="inferred from homology"/>
<protein>
    <submittedName>
        <fullName evidence="8">Uncharacterized protein</fullName>
    </submittedName>
</protein>
<feature type="chain" id="PRO_5039008747" evidence="7">
    <location>
        <begin position="21"/>
        <end position="767"/>
    </location>
</feature>
<accession>A0A9E7L7Y1</accession>
<dbReference type="Pfam" id="PF04674">
    <property type="entry name" value="Phi_1"/>
    <property type="match status" value="1"/>
</dbReference>
<keyword evidence="2" id="KW-0052">Apoplast</keyword>
<dbReference type="AlphaFoldDB" id="A0A9E7L7Y1"/>
<evidence type="ECO:0000256" key="3">
    <source>
        <dbReference type="ARBA" id="ARBA00022525"/>
    </source>
</evidence>
<evidence type="ECO:0000313" key="8">
    <source>
        <dbReference type="EMBL" id="URE41270.1"/>
    </source>
</evidence>
<keyword evidence="3" id="KW-0964">Secreted</keyword>
<comment type="subcellular location">
    <subcellularLocation>
        <location evidence="1">Secreted</location>
        <location evidence="1">Extracellular space</location>
        <location evidence="1">Apoplast</location>
    </subcellularLocation>
</comment>
<dbReference type="PANTHER" id="PTHR31279:SF58">
    <property type="entry name" value="PROTEIN EXORDIUM-LIKE 2"/>
    <property type="match status" value="1"/>
</dbReference>
<evidence type="ECO:0000256" key="7">
    <source>
        <dbReference type="SAM" id="SignalP"/>
    </source>
</evidence>
<feature type="region of interest" description="Disordered" evidence="6">
    <location>
        <begin position="711"/>
        <end position="767"/>
    </location>
</feature>
<evidence type="ECO:0000256" key="1">
    <source>
        <dbReference type="ARBA" id="ARBA00004271"/>
    </source>
</evidence>
<feature type="compositionally biased region" description="Pro residues" evidence="6">
    <location>
        <begin position="738"/>
        <end position="747"/>
    </location>
</feature>
<evidence type="ECO:0000313" key="9">
    <source>
        <dbReference type="Proteomes" id="UP001055439"/>
    </source>
</evidence>
<evidence type="ECO:0000256" key="6">
    <source>
        <dbReference type="SAM" id="MobiDB-lite"/>
    </source>
</evidence>
<keyword evidence="4 7" id="KW-0732">Signal</keyword>